<protein>
    <recommendedName>
        <fullName evidence="1">EDR1/CTR1/ARMC3-like peptidase-like domain-containing protein</fullName>
    </recommendedName>
</protein>
<dbReference type="InterPro" id="IPR055164">
    <property type="entry name" value="EDR1/CTR1/ARMC3-like_pept-like"/>
</dbReference>
<name>A0A059D2U9_EUCGR</name>
<dbReference type="STRING" id="71139.A0A059D2U9"/>
<proteinExistence type="predicted"/>
<reference evidence="2" key="1">
    <citation type="submission" date="2013-07" db="EMBL/GenBank/DDBJ databases">
        <title>The genome of Eucalyptus grandis.</title>
        <authorList>
            <person name="Schmutz J."/>
            <person name="Hayes R."/>
            <person name="Myburg A."/>
            <person name="Tuskan G."/>
            <person name="Grattapaglia D."/>
            <person name="Rokhsar D.S."/>
        </authorList>
    </citation>
    <scope>NUCLEOTIDE SEQUENCE</scope>
    <source>
        <tissue evidence="2">Leaf extractions</tissue>
    </source>
</reference>
<gene>
    <name evidence="2" type="ORF">EUGRSUZ_B01730</name>
</gene>
<dbReference type="AlphaFoldDB" id="A0A059D2U9"/>
<evidence type="ECO:0000259" key="1">
    <source>
        <dbReference type="Pfam" id="PF14381"/>
    </source>
</evidence>
<sequence length="69" mass="7454">MPSLTDLSVPGSSDFEAIIVNRRTDHALEELMQIAQCIRLNCPATEVTVLVQKASCTGDGTYGWPSRGC</sequence>
<dbReference type="InParanoid" id="A0A059D2U9"/>
<organism evidence="2">
    <name type="scientific">Eucalyptus grandis</name>
    <name type="common">Flooded gum</name>
    <dbReference type="NCBI Taxonomy" id="71139"/>
    <lineage>
        <taxon>Eukaryota</taxon>
        <taxon>Viridiplantae</taxon>
        <taxon>Streptophyta</taxon>
        <taxon>Embryophyta</taxon>
        <taxon>Tracheophyta</taxon>
        <taxon>Spermatophyta</taxon>
        <taxon>Magnoliopsida</taxon>
        <taxon>eudicotyledons</taxon>
        <taxon>Gunneridae</taxon>
        <taxon>Pentapetalae</taxon>
        <taxon>rosids</taxon>
        <taxon>malvids</taxon>
        <taxon>Myrtales</taxon>
        <taxon>Myrtaceae</taxon>
        <taxon>Myrtoideae</taxon>
        <taxon>Eucalypteae</taxon>
        <taxon>Eucalyptus</taxon>
    </lineage>
</organism>
<feature type="domain" description="EDR1/CTR1/ARMC3-like peptidase-like" evidence="1">
    <location>
        <begin position="1"/>
        <end position="53"/>
    </location>
</feature>
<evidence type="ECO:0000313" key="2">
    <source>
        <dbReference type="EMBL" id="KCW84902.1"/>
    </source>
</evidence>
<dbReference type="EMBL" id="KK198754">
    <property type="protein sequence ID" value="KCW84902.1"/>
    <property type="molecule type" value="Genomic_DNA"/>
</dbReference>
<dbReference type="Pfam" id="PF14381">
    <property type="entry name" value="EDR1_CTR1_ARMC3_pept"/>
    <property type="match status" value="1"/>
</dbReference>
<accession>A0A059D2U9</accession>
<dbReference type="Gramene" id="KCW84902">
    <property type="protein sequence ID" value="KCW84902"/>
    <property type="gene ID" value="EUGRSUZ_B01730"/>
</dbReference>